<dbReference type="Proteomes" id="UP001595557">
    <property type="component" value="Unassembled WGS sequence"/>
</dbReference>
<comment type="caution">
    <text evidence="2">The sequence shown here is derived from an EMBL/GenBank/DDBJ whole genome shotgun (WGS) entry which is preliminary data.</text>
</comment>
<feature type="region of interest" description="Disordered" evidence="1">
    <location>
        <begin position="1"/>
        <end position="41"/>
    </location>
</feature>
<gene>
    <name evidence="2" type="ORF">ACFOD7_16170</name>
</gene>
<feature type="compositionally biased region" description="Polar residues" evidence="1">
    <location>
        <begin position="1"/>
        <end position="14"/>
    </location>
</feature>
<dbReference type="RefSeq" id="WP_207472207.1">
    <property type="nucleotide sequence ID" value="NZ_JAFNAW010000130.1"/>
</dbReference>
<sequence length="87" mass="9396">MADINRYSNRTNPPASGFETPSKSHKCCPKAKQDLGSGQKANVRRKRIVPGIMGLQVGGFETSRAFPALHLRGTESMVEQVSGLAQP</sequence>
<evidence type="ECO:0000256" key="1">
    <source>
        <dbReference type="SAM" id="MobiDB-lite"/>
    </source>
</evidence>
<accession>A0ABV7IG76</accession>
<name>A0ABV7IG76_9RHOB</name>
<dbReference type="EMBL" id="JBHRTE010000077">
    <property type="protein sequence ID" value="MFC3169588.1"/>
    <property type="molecule type" value="Genomic_DNA"/>
</dbReference>
<protein>
    <submittedName>
        <fullName evidence="2">Uncharacterized protein</fullName>
    </submittedName>
</protein>
<evidence type="ECO:0000313" key="3">
    <source>
        <dbReference type="Proteomes" id="UP001595557"/>
    </source>
</evidence>
<keyword evidence="3" id="KW-1185">Reference proteome</keyword>
<proteinExistence type="predicted"/>
<reference evidence="3" key="1">
    <citation type="journal article" date="2019" name="Int. J. Syst. Evol. Microbiol.">
        <title>The Global Catalogue of Microorganisms (GCM) 10K type strain sequencing project: providing services to taxonomists for standard genome sequencing and annotation.</title>
        <authorList>
            <consortium name="The Broad Institute Genomics Platform"/>
            <consortium name="The Broad Institute Genome Sequencing Center for Infectious Disease"/>
            <person name="Wu L."/>
            <person name="Ma J."/>
        </authorList>
    </citation>
    <scope>NUCLEOTIDE SEQUENCE [LARGE SCALE GENOMIC DNA]</scope>
    <source>
        <strain evidence="3">KCTC 52239</strain>
    </source>
</reference>
<evidence type="ECO:0000313" key="2">
    <source>
        <dbReference type="EMBL" id="MFC3169588.1"/>
    </source>
</evidence>
<organism evidence="2 3">
    <name type="scientific">Paracoccus fontiphilus</name>
    <dbReference type="NCBI Taxonomy" id="1815556"/>
    <lineage>
        <taxon>Bacteria</taxon>
        <taxon>Pseudomonadati</taxon>
        <taxon>Pseudomonadota</taxon>
        <taxon>Alphaproteobacteria</taxon>
        <taxon>Rhodobacterales</taxon>
        <taxon>Paracoccaceae</taxon>
        <taxon>Paracoccus</taxon>
    </lineage>
</organism>